<protein>
    <submittedName>
        <fullName evidence="3">RNA exonuclease 4</fullName>
    </submittedName>
</protein>
<comment type="caution">
    <text evidence="3">The sequence shown here is derived from an EMBL/GenBank/DDBJ whole genome shotgun (WGS) entry which is preliminary data.</text>
</comment>
<dbReference type="OrthoDB" id="8191639at2759"/>
<dbReference type="Proteomes" id="UP000198287">
    <property type="component" value="Unassembled WGS sequence"/>
</dbReference>
<feature type="domain" description="Exonuclease" evidence="2">
    <location>
        <begin position="143"/>
        <end position="315"/>
    </location>
</feature>
<dbReference type="EMBL" id="LNIX01000014">
    <property type="protein sequence ID" value="OXA46987.1"/>
    <property type="molecule type" value="Genomic_DNA"/>
</dbReference>
<keyword evidence="3" id="KW-0378">Hydrolase</keyword>
<accession>A0A226DQN9</accession>
<evidence type="ECO:0000313" key="3">
    <source>
        <dbReference type="EMBL" id="OXA46987.1"/>
    </source>
</evidence>
<keyword evidence="3" id="KW-0269">Exonuclease</keyword>
<name>A0A226DQN9_FOLCA</name>
<evidence type="ECO:0000256" key="1">
    <source>
        <dbReference type="SAM" id="MobiDB-lite"/>
    </source>
</evidence>
<keyword evidence="3" id="KW-0540">Nuclease</keyword>
<dbReference type="GO" id="GO:0004527">
    <property type="term" value="F:exonuclease activity"/>
    <property type="evidence" value="ECO:0007669"/>
    <property type="project" value="UniProtKB-KW"/>
</dbReference>
<dbReference type="InterPro" id="IPR012337">
    <property type="entry name" value="RNaseH-like_sf"/>
</dbReference>
<reference evidence="3 4" key="1">
    <citation type="submission" date="2015-12" db="EMBL/GenBank/DDBJ databases">
        <title>The genome of Folsomia candida.</title>
        <authorList>
            <person name="Faddeeva A."/>
            <person name="Derks M.F."/>
            <person name="Anvar Y."/>
            <person name="Smit S."/>
            <person name="Van Straalen N."/>
            <person name="Roelofs D."/>
        </authorList>
    </citation>
    <scope>NUCLEOTIDE SEQUENCE [LARGE SCALE GENOMIC DNA]</scope>
    <source>
        <strain evidence="3 4">VU population</strain>
        <tissue evidence="3">Whole body</tissue>
    </source>
</reference>
<dbReference type="SUPFAM" id="SSF53098">
    <property type="entry name" value="Ribonuclease H-like"/>
    <property type="match status" value="1"/>
</dbReference>
<dbReference type="SMART" id="SM00479">
    <property type="entry name" value="EXOIII"/>
    <property type="match status" value="1"/>
</dbReference>
<dbReference type="AlphaFoldDB" id="A0A226DQN9"/>
<dbReference type="InterPro" id="IPR036397">
    <property type="entry name" value="RNaseH_sf"/>
</dbReference>
<evidence type="ECO:0000259" key="2">
    <source>
        <dbReference type="SMART" id="SM00479"/>
    </source>
</evidence>
<feature type="region of interest" description="Disordered" evidence="1">
    <location>
        <begin position="323"/>
        <end position="352"/>
    </location>
</feature>
<proteinExistence type="predicted"/>
<evidence type="ECO:0000313" key="4">
    <source>
        <dbReference type="Proteomes" id="UP000198287"/>
    </source>
</evidence>
<gene>
    <name evidence="3" type="ORF">Fcan01_18209</name>
</gene>
<dbReference type="GO" id="GO:0003676">
    <property type="term" value="F:nucleic acid binding"/>
    <property type="evidence" value="ECO:0007669"/>
    <property type="project" value="InterPro"/>
</dbReference>
<keyword evidence="4" id="KW-1185">Reference proteome</keyword>
<dbReference type="Gene3D" id="3.30.420.10">
    <property type="entry name" value="Ribonuclease H-like superfamily/Ribonuclease H"/>
    <property type="match status" value="1"/>
</dbReference>
<sequence>MSYPNEAFNWMRGTDEKSRMDFVREILACCSPGELKIVQKLVNTAQKRSRPIPRLGQKIRRKLLASSSVSSSCVPVSASSVPVSPSCVNVSASSVPVSPSCVPVSASSVPVSPSSAPIVPVASSSLLSSPRKVFWWEVYAESNIIAFDTEMVTLIQPIGNQKNSLGTVALVDYEGGIILSEKIQHAPGSFLTDYAHVAITGFKKFDLENGNNFNEIRDQVVSHFEGSLIITQAGHGDFKAFGLITGDYDTFDIQHKFLQKTGEDNHGYPVMQPIILRRLVLHYFHTDIQDGVHSAEKDAIYTMKLFRIYQNLAKEECMINRSDNCSSSSEFSDNCESKSMSSSSMNSGVPYR</sequence>
<organism evidence="3 4">
    <name type="scientific">Folsomia candida</name>
    <name type="common">Springtail</name>
    <dbReference type="NCBI Taxonomy" id="158441"/>
    <lineage>
        <taxon>Eukaryota</taxon>
        <taxon>Metazoa</taxon>
        <taxon>Ecdysozoa</taxon>
        <taxon>Arthropoda</taxon>
        <taxon>Hexapoda</taxon>
        <taxon>Collembola</taxon>
        <taxon>Entomobryomorpha</taxon>
        <taxon>Isotomoidea</taxon>
        <taxon>Isotomidae</taxon>
        <taxon>Proisotominae</taxon>
        <taxon>Folsomia</taxon>
    </lineage>
</organism>
<dbReference type="InterPro" id="IPR013520">
    <property type="entry name" value="Ribonucl_H"/>
</dbReference>